<protein>
    <submittedName>
        <fullName evidence="1">Uncharacterized protein</fullName>
    </submittedName>
</protein>
<dbReference type="Proteomes" id="UP000284763">
    <property type="component" value="Unassembled WGS sequence"/>
</dbReference>
<reference evidence="1 2" key="1">
    <citation type="submission" date="2018-08" db="EMBL/GenBank/DDBJ databases">
        <title>The metabolism and importance of syntrophic acetate oxidation coupled to methane or sulfide production in haloalkaline environments.</title>
        <authorList>
            <person name="Timmers P.H.A."/>
            <person name="Vavourakis C.D."/>
            <person name="Sorokin D.Y."/>
            <person name="Sinninghe Damste J.S."/>
            <person name="Muyzer G."/>
            <person name="Stams A.J.M."/>
            <person name="Plugge C.M."/>
        </authorList>
    </citation>
    <scope>NUCLEOTIDE SEQUENCE [LARGE SCALE GENOMIC DNA]</scope>
    <source>
        <strain evidence="1">MSAO_Arc3</strain>
    </source>
</reference>
<dbReference type="EMBL" id="QZAB01000007">
    <property type="protein sequence ID" value="RQD93081.1"/>
    <property type="molecule type" value="Genomic_DNA"/>
</dbReference>
<evidence type="ECO:0000313" key="2">
    <source>
        <dbReference type="Proteomes" id="UP000284763"/>
    </source>
</evidence>
<gene>
    <name evidence="1" type="ORF">D5R95_00050</name>
</gene>
<comment type="caution">
    <text evidence="1">The sequence shown here is derived from an EMBL/GenBank/DDBJ whole genome shotgun (WGS) entry which is preliminary data.</text>
</comment>
<sequence length="152" mass="17176">MLKEIMYGFLPYSLNKYLVNKRCGFYDQNEVLKNSQIVLSPSNINLDQIVQDELDKAVAFLPYCAKPNGEVKCPLTHPIYGRKDSKCLKLDGMNCDVPCSLGKMLDVLQKHGLAGDQILIVDNDSNLLSWLKRKKEDGYKYIMPGVACHYGV</sequence>
<organism evidence="1 2">
    <name type="scientific">Methanosalsum natronophilum</name>
    <dbReference type="NCBI Taxonomy" id="768733"/>
    <lineage>
        <taxon>Archaea</taxon>
        <taxon>Methanobacteriati</taxon>
        <taxon>Methanobacteriota</taxon>
        <taxon>Stenosarchaea group</taxon>
        <taxon>Methanomicrobia</taxon>
        <taxon>Methanosarcinales</taxon>
        <taxon>Methanosarcinaceae</taxon>
        <taxon>Methanosalsum</taxon>
    </lineage>
</organism>
<name>A0A3R7XJJ2_9EURY</name>
<feature type="non-terminal residue" evidence="1">
    <location>
        <position position="152"/>
    </location>
</feature>
<proteinExistence type="predicted"/>
<evidence type="ECO:0000313" key="1">
    <source>
        <dbReference type="EMBL" id="RQD93081.1"/>
    </source>
</evidence>
<accession>A0A3R7XJJ2</accession>
<dbReference type="AlphaFoldDB" id="A0A3R7XJJ2"/>